<dbReference type="Pfam" id="PF14044">
    <property type="entry name" value="NETI"/>
    <property type="match status" value="1"/>
</dbReference>
<evidence type="ECO:0000313" key="1">
    <source>
        <dbReference type="EMBL" id="MFB9757240.1"/>
    </source>
</evidence>
<dbReference type="Proteomes" id="UP001589609">
    <property type="component" value="Unassembled WGS sequence"/>
</dbReference>
<evidence type="ECO:0000313" key="2">
    <source>
        <dbReference type="Proteomes" id="UP001589609"/>
    </source>
</evidence>
<name>A0ABV5W9H3_9BACI</name>
<keyword evidence="2" id="KW-1185">Reference proteome</keyword>
<accession>A0ABV5W9H3</accession>
<dbReference type="RefSeq" id="WP_379947579.1">
    <property type="nucleotide sequence ID" value="NZ_JBHMAF010000008.1"/>
</dbReference>
<gene>
    <name evidence="1" type="ORF">ACFFMS_01555</name>
</gene>
<dbReference type="EMBL" id="JBHMAF010000008">
    <property type="protein sequence ID" value="MFB9757240.1"/>
    <property type="molecule type" value="Genomic_DNA"/>
</dbReference>
<comment type="caution">
    <text evidence="1">The sequence shown here is derived from an EMBL/GenBank/DDBJ whole genome shotgun (WGS) entry which is preliminary data.</text>
</comment>
<protein>
    <submittedName>
        <fullName evidence="1">NETI motif-containing protein</fullName>
    </submittedName>
</protein>
<sequence>MPKKKKFEVQPDESISSCIERMEREGYIPARRTEEPVFQEVERDGEMIIEPCGRRITFEGKLKS</sequence>
<organism evidence="1 2">
    <name type="scientific">Ectobacillus funiculus</name>
    <dbReference type="NCBI Taxonomy" id="137993"/>
    <lineage>
        <taxon>Bacteria</taxon>
        <taxon>Bacillati</taxon>
        <taxon>Bacillota</taxon>
        <taxon>Bacilli</taxon>
        <taxon>Bacillales</taxon>
        <taxon>Bacillaceae</taxon>
        <taxon>Ectobacillus</taxon>
    </lineage>
</organism>
<dbReference type="InterPro" id="IPR025930">
    <property type="entry name" value="NETI"/>
</dbReference>
<reference evidence="1 2" key="1">
    <citation type="submission" date="2024-09" db="EMBL/GenBank/DDBJ databases">
        <authorList>
            <person name="Sun Q."/>
            <person name="Mori K."/>
        </authorList>
    </citation>
    <scope>NUCLEOTIDE SEQUENCE [LARGE SCALE GENOMIC DNA]</scope>
    <source>
        <strain evidence="1 2">JCM 11201</strain>
    </source>
</reference>
<proteinExistence type="predicted"/>